<protein>
    <submittedName>
        <fullName evidence="2">Uncharacterized protein</fullName>
    </submittedName>
</protein>
<name>A0A8R2M600_BOMMO</name>
<evidence type="ECO:0000313" key="3">
    <source>
        <dbReference type="Proteomes" id="UP000005204"/>
    </source>
</evidence>
<accession>A0A8R2M600</accession>
<reference evidence="2" key="2">
    <citation type="submission" date="2022-06" db="UniProtKB">
        <authorList>
            <consortium name="EnsemblMetazoa"/>
        </authorList>
    </citation>
    <scope>IDENTIFICATION</scope>
    <source>
        <strain evidence="2">p50T (Dazao)</strain>
    </source>
</reference>
<dbReference type="AlphaFoldDB" id="A0A8R2M600"/>
<evidence type="ECO:0000313" key="2">
    <source>
        <dbReference type="EnsemblMetazoa" id="XP_037874130.1"/>
    </source>
</evidence>
<reference evidence="3" key="1">
    <citation type="journal article" date="2008" name="Insect Biochem. Mol. Biol.">
        <title>The genome of a lepidopteran model insect, the silkworm Bombyx mori.</title>
        <authorList>
            <consortium name="International Silkworm Genome Consortium"/>
        </authorList>
    </citation>
    <scope>NUCLEOTIDE SEQUENCE [LARGE SCALE GENOMIC DNA]</scope>
    <source>
        <strain evidence="3">p50T</strain>
    </source>
</reference>
<keyword evidence="3" id="KW-1185">Reference proteome</keyword>
<organism evidence="2 3">
    <name type="scientific">Bombyx mori</name>
    <name type="common">Silk moth</name>
    <dbReference type="NCBI Taxonomy" id="7091"/>
    <lineage>
        <taxon>Eukaryota</taxon>
        <taxon>Metazoa</taxon>
        <taxon>Ecdysozoa</taxon>
        <taxon>Arthropoda</taxon>
        <taxon>Hexapoda</taxon>
        <taxon>Insecta</taxon>
        <taxon>Pterygota</taxon>
        <taxon>Neoptera</taxon>
        <taxon>Endopterygota</taxon>
        <taxon>Lepidoptera</taxon>
        <taxon>Glossata</taxon>
        <taxon>Ditrysia</taxon>
        <taxon>Bombycoidea</taxon>
        <taxon>Bombycidae</taxon>
        <taxon>Bombycinae</taxon>
        <taxon>Bombyx</taxon>
    </lineage>
</organism>
<dbReference type="Proteomes" id="UP000005204">
    <property type="component" value="Unassembled WGS sequence"/>
</dbReference>
<dbReference type="GeneID" id="119630076"/>
<proteinExistence type="predicted"/>
<dbReference type="RefSeq" id="XP_037874130.1">
    <property type="nucleotide sequence ID" value="XM_038018202.2"/>
</dbReference>
<dbReference type="KEGG" id="bmor:119630076"/>
<dbReference type="EnsemblMetazoa" id="XM_038018202.1">
    <property type="protein sequence ID" value="XP_037874130.1"/>
    <property type="gene ID" value="LOC119630076"/>
</dbReference>
<keyword evidence="1" id="KW-0175">Coiled coil</keyword>
<sequence length="745" mass="85406">MYQHMTDNKIDNVIEENYEKQLKKNYTESQKDKHVSKVIVNELKTGTELIGDKNARVTSNVTFTPENDTLTAMAFIAGNLLNKLWNMERDSTESLETDIVKHEKISDLIELFKEPLSLRQEMFLKSALEKLSGVIDKNEDVGNLTLCGKFEEAKKLLIPVELNETNVKSVDGDTVKTAKALDNIKNVLTLISKYENVNQQMLRKKTSKNSFGFDSHNLTKDENVTLNSFGRILEKVTKLIMPNNKHVVKKIKKSNMFKNEPDFAKNKKYFQADLTNLNLTAKDKIILDYISHIEKYPDCLLKDQSKQRKIKSSPSFPSVESNIMLNLSEFFKMKSLADLVKLLDNDKINKTNIERSKSTTEMYTSIKTTQVPKKVKSLEASKEKLKAHLKSILEDLVEIQNAKGMPTGQADVKIKDILPCLYNSLNSDKPTNIDDDPVKKISNVFTNLKRDLKYTSQTRRSSTVGHRPKSAVVWERLIKNLNENKINTRRNILPSEPKSYSEIKKALDNIKLENVNTKLSVVTELPAAEKAIVLRTLNLDIRKIIEILENVKDTVASGNIPNNKINELHGYVDVVAKNINLKTNILSQLNSNNQNMYSALKTDGNVKDFMPSPNLYKEENVLSKITRDQIVNQLIKNRIQRYLRMKQIKYYDTTDDVIYDIAKKILLYLENGNAVLARELYKIFVKRQIDDNSFKDRNEPIPSVDYPAKVHLEPIVSFSSPQPEYGINTQERLIKQLINMKNMKI</sequence>
<evidence type="ECO:0000256" key="1">
    <source>
        <dbReference type="SAM" id="Coils"/>
    </source>
</evidence>
<feature type="coiled-coil region" evidence="1">
    <location>
        <begin position="375"/>
        <end position="402"/>
    </location>
</feature>